<proteinExistence type="predicted"/>
<organism evidence="2 3">
    <name type="scientific">Conidiobolus coronatus (strain ATCC 28846 / CBS 209.66 / NRRL 28638)</name>
    <name type="common">Delacroixia coronata</name>
    <dbReference type="NCBI Taxonomy" id="796925"/>
    <lineage>
        <taxon>Eukaryota</taxon>
        <taxon>Fungi</taxon>
        <taxon>Fungi incertae sedis</taxon>
        <taxon>Zoopagomycota</taxon>
        <taxon>Entomophthoromycotina</taxon>
        <taxon>Entomophthoromycetes</taxon>
        <taxon>Entomophthorales</taxon>
        <taxon>Ancylistaceae</taxon>
        <taxon>Conidiobolus</taxon>
    </lineage>
</organism>
<name>A0A137PCZ9_CONC2</name>
<evidence type="ECO:0000313" key="3">
    <source>
        <dbReference type="Proteomes" id="UP000070444"/>
    </source>
</evidence>
<feature type="region of interest" description="Disordered" evidence="1">
    <location>
        <begin position="137"/>
        <end position="170"/>
    </location>
</feature>
<feature type="compositionally biased region" description="Basic and acidic residues" evidence="1">
    <location>
        <begin position="154"/>
        <end position="166"/>
    </location>
</feature>
<evidence type="ECO:0000256" key="1">
    <source>
        <dbReference type="SAM" id="MobiDB-lite"/>
    </source>
</evidence>
<evidence type="ECO:0000313" key="2">
    <source>
        <dbReference type="EMBL" id="KXN72860.1"/>
    </source>
</evidence>
<protein>
    <submittedName>
        <fullName evidence="2">Uncharacterized protein</fullName>
    </submittedName>
</protein>
<feature type="region of interest" description="Disordered" evidence="1">
    <location>
        <begin position="185"/>
        <end position="245"/>
    </location>
</feature>
<sequence length="245" mass="28210">MPRVHPDFPTNPSPPGFGSEKGFFVLLIIWFFCQTNNQHFHISEDNSAGNDQQFCDNPDHFTFDNEAPPAYDAIKSNSKESTPLLNTTKLKRCIKPSCANYLKPFRINKEYSRERFQSVASTSPSCSNTDFLINFPNEDNLHHPHPHNHKHHGNKSDHGHHNEGNGHRSNKNHWIYAHYYHNQHHMSHDNSSHSFNHQNNHASESAQISHNSNNDHHVSYENHGASTDHHTSFDHHDSGFDSHHD</sequence>
<accession>A0A137PCZ9</accession>
<keyword evidence="3" id="KW-1185">Reference proteome</keyword>
<gene>
    <name evidence="2" type="ORF">CONCODRAFT_77591</name>
</gene>
<dbReference type="EMBL" id="KQ964445">
    <property type="protein sequence ID" value="KXN72860.1"/>
    <property type="molecule type" value="Genomic_DNA"/>
</dbReference>
<dbReference type="AlphaFoldDB" id="A0A137PCZ9"/>
<dbReference type="Proteomes" id="UP000070444">
    <property type="component" value="Unassembled WGS sequence"/>
</dbReference>
<feature type="compositionally biased region" description="Basic and acidic residues" evidence="1">
    <location>
        <begin position="213"/>
        <end position="245"/>
    </location>
</feature>
<reference evidence="2 3" key="1">
    <citation type="journal article" date="2015" name="Genome Biol. Evol.">
        <title>Phylogenomic analyses indicate that early fungi evolved digesting cell walls of algal ancestors of land plants.</title>
        <authorList>
            <person name="Chang Y."/>
            <person name="Wang S."/>
            <person name="Sekimoto S."/>
            <person name="Aerts A.L."/>
            <person name="Choi C."/>
            <person name="Clum A."/>
            <person name="LaButti K.M."/>
            <person name="Lindquist E.A."/>
            <person name="Yee Ngan C."/>
            <person name="Ohm R.A."/>
            <person name="Salamov A.A."/>
            <person name="Grigoriev I.V."/>
            <person name="Spatafora J.W."/>
            <person name="Berbee M.L."/>
        </authorList>
    </citation>
    <scope>NUCLEOTIDE SEQUENCE [LARGE SCALE GENOMIC DNA]</scope>
    <source>
        <strain evidence="2 3">NRRL 28638</strain>
    </source>
</reference>
<feature type="compositionally biased region" description="Basic residues" evidence="1">
    <location>
        <begin position="143"/>
        <end position="153"/>
    </location>
</feature>
<feature type="compositionally biased region" description="Low complexity" evidence="1">
    <location>
        <begin position="192"/>
        <end position="203"/>
    </location>
</feature>